<name>A0ABQ9YHM2_9EUKA</name>
<evidence type="ECO:0000256" key="1">
    <source>
        <dbReference type="SAM" id="MobiDB-lite"/>
    </source>
</evidence>
<evidence type="ECO:0000313" key="2">
    <source>
        <dbReference type="EMBL" id="KAK2963249.1"/>
    </source>
</evidence>
<keyword evidence="3" id="KW-1185">Reference proteome</keyword>
<sequence>MLLSHNISFFTHQPFTNLCLDISATPTIQQSLLFFYFLTFIPDLSEQSLVTGLTYFVTLHKQSPNTGYIFEFLHRRALSLHFISNQHPHLNEIICLRCPLSFDSFHILIGIIVSKSVTPSVLIQTMQTIPSTVVVDTLQTLINFISSHPSPSKLKQSNSTTQNQFCPELSMSSDLNLPNILVWLKAFADAHYITLSINPQTEPLIADLSTVTATLSLRLMLTDEVKALATAVLTQKNAITITEGKALFLESVRKPCVVIPADTALAPLRLIDSGEWWEESRWALAKISMDARIAAYKDNLAYNPKKAHSNKMASEKKKKEETAEEKQQRLAKRAERERKEASGELVLPPIYSKLSAELLLLLAGTIESDPDITIVQPDTEKKKFIRSKLPAVPLTGYNVDSVDF</sequence>
<reference evidence="2 3" key="1">
    <citation type="journal article" date="2022" name="bioRxiv">
        <title>Genomics of Preaxostyla Flagellates Illuminates Evolutionary Transitions and the Path Towards Mitochondrial Loss.</title>
        <authorList>
            <person name="Novak L.V.F."/>
            <person name="Treitli S.C."/>
            <person name="Pyrih J."/>
            <person name="Halakuc P."/>
            <person name="Pipaliya S.V."/>
            <person name="Vacek V."/>
            <person name="Brzon O."/>
            <person name="Soukal P."/>
            <person name="Eme L."/>
            <person name="Dacks J.B."/>
            <person name="Karnkowska A."/>
            <person name="Elias M."/>
            <person name="Hampl V."/>
        </authorList>
    </citation>
    <scope>NUCLEOTIDE SEQUENCE [LARGE SCALE GENOMIC DNA]</scope>
    <source>
        <strain evidence="2">NAU3</strain>
        <tissue evidence="2">Gut</tissue>
    </source>
</reference>
<feature type="region of interest" description="Disordered" evidence="1">
    <location>
        <begin position="306"/>
        <end position="338"/>
    </location>
</feature>
<comment type="caution">
    <text evidence="2">The sequence shown here is derived from an EMBL/GenBank/DDBJ whole genome shotgun (WGS) entry which is preliminary data.</text>
</comment>
<organism evidence="2 3">
    <name type="scientific">Blattamonas nauphoetae</name>
    <dbReference type="NCBI Taxonomy" id="2049346"/>
    <lineage>
        <taxon>Eukaryota</taxon>
        <taxon>Metamonada</taxon>
        <taxon>Preaxostyla</taxon>
        <taxon>Oxymonadida</taxon>
        <taxon>Blattamonas</taxon>
    </lineage>
</organism>
<feature type="compositionally biased region" description="Basic and acidic residues" evidence="1">
    <location>
        <begin position="313"/>
        <end position="338"/>
    </location>
</feature>
<dbReference type="Proteomes" id="UP001281761">
    <property type="component" value="Unassembled WGS sequence"/>
</dbReference>
<evidence type="ECO:0000313" key="3">
    <source>
        <dbReference type="Proteomes" id="UP001281761"/>
    </source>
</evidence>
<gene>
    <name evidence="2" type="ORF">BLNAU_1782</name>
</gene>
<protein>
    <submittedName>
        <fullName evidence="2">Uncharacterized protein</fullName>
    </submittedName>
</protein>
<proteinExistence type="predicted"/>
<dbReference type="EMBL" id="JARBJD010000007">
    <property type="protein sequence ID" value="KAK2963249.1"/>
    <property type="molecule type" value="Genomic_DNA"/>
</dbReference>
<accession>A0ABQ9YHM2</accession>